<organism evidence="3">
    <name type="scientific">Glycine max</name>
    <name type="common">Soybean</name>
    <name type="synonym">Glycine hispida</name>
    <dbReference type="NCBI Taxonomy" id="3847"/>
    <lineage>
        <taxon>Eukaryota</taxon>
        <taxon>Viridiplantae</taxon>
        <taxon>Streptophyta</taxon>
        <taxon>Embryophyta</taxon>
        <taxon>Tracheophyta</taxon>
        <taxon>Spermatophyta</taxon>
        <taxon>Magnoliopsida</taxon>
        <taxon>eudicotyledons</taxon>
        <taxon>Gunneridae</taxon>
        <taxon>Pentapetalae</taxon>
        <taxon>rosids</taxon>
        <taxon>fabids</taxon>
        <taxon>Fabales</taxon>
        <taxon>Fabaceae</taxon>
        <taxon>Papilionoideae</taxon>
        <taxon>50 kb inversion clade</taxon>
        <taxon>NPAAA clade</taxon>
        <taxon>indigoferoid/millettioid clade</taxon>
        <taxon>Phaseoleae</taxon>
        <taxon>Glycine</taxon>
        <taxon>Glycine subgen. Soja</taxon>
    </lineage>
</organism>
<dbReference type="OMA" id="CLKIMEH"/>
<evidence type="ECO:0000256" key="1">
    <source>
        <dbReference type="SAM" id="Coils"/>
    </source>
</evidence>
<dbReference type="Gramene" id="KRG89157">
    <property type="protein sequence ID" value="KRG89157"/>
    <property type="gene ID" value="GLYMA_20G005000"/>
</dbReference>
<feature type="region of interest" description="Disordered" evidence="2">
    <location>
        <begin position="95"/>
        <end position="115"/>
    </location>
</feature>
<feature type="compositionally biased region" description="Basic and acidic residues" evidence="2">
    <location>
        <begin position="95"/>
        <end position="107"/>
    </location>
</feature>
<proteinExistence type="predicted"/>
<dbReference type="Proteomes" id="UP000008827">
    <property type="component" value="Chromosome 20"/>
</dbReference>
<feature type="coiled-coil region" evidence="1">
    <location>
        <begin position="188"/>
        <end position="218"/>
    </location>
</feature>
<gene>
    <name evidence="4" type="primary">LOC121174253</name>
    <name evidence="3" type="ORF">GLYMA_20G005000</name>
</gene>
<dbReference type="EnsemblPlants" id="KRG89157">
    <property type="protein sequence ID" value="KRG89157"/>
    <property type="gene ID" value="GLYMA_20G005000"/>
</dbReference>
<dbReference type="EMBL" id="CM000853">
    <property type="protein sequence ID" value="KRG89157.1"/>
    <property type="molecule type" value="Genomic_DNA"/>
</dbReference>
<reference evidence="3 4" key="1">
    <citation type="journal article" date="2010" name="Nature">
        <title>Genome sequence of the palaeopolyploid soybean.</title>
        <authorList>
            <person name="Schmutz J."/>
            <person name="Cannon S.B."/>
            <person name="Schlueter J."/>
            <person name="Ma J."/>
            <person name="Mitros T."/>
            <person name="Nelson W."/>
            <person name="Hyten D.L."/>
            <person name="Song Q."/>
            <person name="Thelen J.J."/>
            <person name="Cheng J."/>
            <person name="Xu D."/>
            <person name="Hellsten U."/>
            <person name="May G.D."/>
            <person name="Yu Y."/>
            <person name="Sakurai T."/>
            <person name="Umezawa T."/>
            <person name="Bhattacharyya M.K."/>
            <person name="Sandhu D."/>
            <person name="Valliyodan B."/>
            <person name="Lindquist E."/>
            <person name="Peto M."/>
            <person name="Grant D."/>
            <person name="Shu S."/>
            <person name="Goodstein D."/>
            <person name="Barry K."/>
            <person name="Futrell-Griggs M."/>
            <person name="Abernathy B."/>
            <person name="Du J."/>
            <person name="Tian Z."/>
            <person name="Zhu L."/>
            <person name="Gill N."/>
            <person name="Joshi T."/>
            <person name="Libault M."/>
            <person name="Sethuraman A."/>
            <person name="Zhang X.-C."/>
            <person name="Shinozaki K."/>
            <person name="Nguyen H.T."/>
            <person name="Wing R.A."/>
            <person name="Cregan P."/>
            <person name="Specht J."/>
            <person name="Grimwood J."/>
            <person name="Rokhsar D."/>
            <person name="Stacey G."/>
            <person name="Shoemaker R.C."/>
            <person name="Jackson S.A."/>
        </authorList>
    </citation>
    <scope>NUCLEOTIDE SEQUENCE</scope>
    <source>
        <strain evidence="4">cv. Williams 82</strain>
        <tissue evidence="3">Callus</tissue>
    </source>
</reference>
<evidence type="ECO:0000313" key="5">
    <source>
        <dbReference type="Proteomes" id="UP000008827"/>
    </source>
</evidence>
<evidence type="ECO:0000313" key="4">
    <source>
        <dbReference type="EnsemblPlants" id="KRG89157"/>
    </source>
</evidence>
<dbReference type="InterPro" id="IPR004252">
    <property type="entry name" value="Probable_transposase_24"/>
</dbReference>
<reference evidence="3" key="3">
    <citation type="submission" date="2018-07" db="EMBL/GenBank/DDBJ databases">
        <title>WGS assembly of Glycine max.</title>
        <authorList>
            <person name="Schmutz J."/>
            <person name="Cannon S."/>
            <person name="Schlueter J."/>
            <person name="Ma J."/>
            <person name="Mitros T."/>
            <person name="Nelson W."/>
            <person name="Hyten D."/>
            <person name="Song Q."/>
            <person name="Thelen J."/>
            <person name="Cheng J."/>
            <person name="Xu D."/>
            <person name="Hellsten U."/>
            <person name="May G."/>
            <person name="Yu Y."/>
            <person name="Sakurai T."/>
            <person name="Umezawa T."/>
            <person name="Bhattacharyya M."/>
            <person name="Sandhu D."/>
            <person name="Valliyodan B."/>
            <person name="Lindquist E."/>
            <person name="Peto M."/>
            <person name="Grant D."/>
            <person name="Shu S."/>
            <person name="Goodstein D."/>
            <person name="Barry K."/>
            <person name="Futrell-Griggs M."/>
            <person name="Abernathy B."/>
            <person name="Du J."/>
            <person name="Tian Z."/>
            <person name="Zhu L."/>
            <person name="Gill N."/>
            <person name="Joshi T."/>
            <person name="Libault M."/>
            <person name="Sethuraman A."/>
            <person name="Zhang X."/>
            <person name="Shinozaki K."/>
            <person name="Nguyen H."/>
            <person name="Wing R."/>
            <person name="Cregan P."/>
            <person name="Specht J."/>
            <person name="Grimwood J."/>
            <person name="Rokhsar D."/>
            <person name="Stacey G."/>
            <person name="Shoemaker R."/>
            <person name="Jackson S."/>
        </authorList>
    </citation>
    <scope>NUCLEOTIDE SEQUENCE</scope>
    <source>
        <tissue evidence="3">Callus</tissue>
    </source>
</reference>
<reference evidence="4" key="2">
    <citation type="submission" date="2018-02" db="UniProtKB">
        <authorList>
            <consortium name="EnsemblPlants"/>
        </authorList>
    </citation>
    <scope>IDENTIFICATION</scope>
    <source>
        <strain evidence="4">Williams 82</strain>
    </source>
</reference>
<keyword evidence="5" id="KW-1185">Reference proteome</keyword>
<dbReference type="SMR" id="A0A0R0E600"/>
<dbReference type="AlphaFoldDB" id="A0A0R0E600"/>
<sequence>MSNATQDKHEAEEFYELAKDEEPPLYEGCTKYSRLSFLVKLHHIKCGMSDKAMTMILELLNDAFGHAKIPSSFCEAKKIIPHTFEFDSRTVVRNRDEESQQCTKEEMYPNSHRKKDGSFVNEAARQEYEQLHNEIQKTSSKNKAFARAFEKEHPEYVGGMELGVTPSHDTESISHSTRSVSSSESVKMRKLQVEINALKDQVAQVDVLKEQVDFLMQNVKGNKLGQEIQDVRLTLVMCLKIMEHHHGGQFKYFFYL</sequence>
<dbReference type="GeneID" id="121174253"/>
<dbReference type="Pfam" id="PF03004">
    <property type="entry name" value="Transposase_24"/>
    <property type="match status" value="1"/>
</dbReference>
<dbReference type="RefSeq" id="XP_040869034.1">
    <property type="nucleotide sequence ID" value="XM_041013100.1"/>
</dbReference>
<evidence type="ECO:0000313" key="3">
    <source>
        <dbReference type="EMBL" id="KRG89157.1"/>
    </source>
</evidence>
<protein>
    <submittedName>
        <fullName evidence="3 4">Uncharacterized protein</fullName>
    </submittedName>
</protein>
<keyword evidence="1" id="KW-0175">Coiled coil</keyword>
<accession>A0A0R0E600</accession>
<name>A0A0R0E600_SOYBN</name>
<evidence type="ECO:0000256" key="2">
    <source>
        <dbReference type="SAM" id="MobiDB-lite"/>
    </source>
</evidence>